<proteinExistence type="predicted"/>
<feature type="compositionally biased region" description="Low complexity" evidence="2">
    <location>
        <begin position="88"/>
        <end position="105"/>
    </location>
</feature>
<evidence type="ECO:0000256" key="1">
    <source>
        <dbReference type="SAM" id="Coils"/>
    </source>
</evidence>
<name>A0AAD8WUG5_LOLMU</name>
<comment type="caution">
    <text evidence="3">The sequence shown here is derived from an EMBL/GenBank/DDBJ whole genome shotgun (WGS) entry which is preliminary data.</text>
</comment>
<feature type="coiled-coil region" evidence="1">
    <location>
        <begin position="7"/>
        <end position="69"/>
    </location>
</feature>
<sequence length="197" mass="22490">MPKSKTSEAAVQELEALKLDMEHVNTRTEEIGVKLDGFEGKFSTLSDQMNRLELLLSESTGRNAVLEEERRRVEAMAVETAATAAQAAAQAVGPPQPVIPAAQGASSSKPATDESRGTRGHSQPPHWRRRPDMAWPQQELTHIEQQDKNKRQFEYLDVDQYYEHQQLQGDEHQYNNQYPPYHQPYNPNTYPYPEQYP</sequence>
<dbReference type="EMBL" id="JAUUTY010000002">
    <property type="protein sequence ID" value="KAK1680929.1"/>
    <property type="molecule type" value="Genomic_DNA"/>
</dbReference>
<feature type="compositionally biased region" description="Low complexity" evidence="2">
    <location>
        <begin position="174"/>
        <end position="197"/>
    </location>
</feature>
<evidence type="ECO:0000313" key="3">
    <source>
        <dbReference type="EMBL" id="KAK1680929.1"/>
    </source>
</evidence>
<protein>
    <submittedName>
        <fullName evidence="3">Uncharacterized protein</fullName>
    </submittedName>
</protein>
<dbReference type="AlphaFoldDB" id="A0AAD8WUG5"/>
<evidence type="ECO:0000313" key="4">
    <source>
        <dbReference type="Proteomes" id="UP001231189"/>
    </source>
</evidence>
<reference evidence="3" key="1">
    <citation type="submission" date="2023-07" db="EMBL/GenBank/DDBJ databases">
        <title>A chromosome-level genome assembly of Lolium multiflorum.</title>
        <authorList>
            <person name="Chen Y."/>
            <person name="Copetti D."/>
            <person name="Kolliker R."/>
            <person name="Studer B."/>
        </authorList>
    </citation>
    <scope>NUCLEOTIDE SEQUENCE</scope>
    <source>
        <strain evidence="3">02402/16</strain>
        <tissue evidence="3">Leaf</tissue>
    </source>
</reference>
<feature type="region of interest" description="Disordered" evidence="2">
    <location>
        <begin position="88"/>
        <end position="197"/>
    </location>
</feature>
<evidence type="ECO:0000256" key="2">
    <source>
        <dbReference type="SAM" id="MobiDB-lite"/>
    </source>
</evidence>
<organism evidence="3 4">
    <name type="scientific">Lolium multiflorum</name>
    <name type="common">Italian ryegrass</name>
    <name type="synonym">Lolium perenne subsp. multiflorum</name>
    <dbReference type="NCBI Taxonomy" id="4521"/>
    <lineage>
        <taxon>Eukaryota</taxon>
        <taxon>Viridiplantae</taxon>
        <taxon>Streptophyta</taxon>
        <taxon>Embryophyta</taxon>
        <taxon>Tracheophyta</taxon>
        <taxon>Spermatophyta</taxon>
        <taxon>Magnoliopsida</taxon>
        <taxon>Liliopsida</taxon>
        <taxon>Poales</taxon>
        <taxon>Poaceae</taxon>
        <taxon>BOP clade</taxon>
        <taxon>Pooideae</taxon>
        <taxon>Poodae</taxon>
        <taxon>Poeae</taxon>
        <taxon>Poeae Chloroplast Group 2 (Poeae type)</taxon>
        <taxon>Loliodinae</taxon>
        <taxon>Loliinae</taxon>
        <taxon>Lolium</taxon>
    </lineage>
</organism>
<accession>A0AAD8WUG5</accession>
<gene>
    <name evidence="3" type="ORF">QYE76_041777</name>
</gene>
<feature type="compositionally biased region" description="Basic and acidic residues" evidence="2">
    <location>
        <begin position="141"/>
        <end position="154"/>
    </location>
</feature>
<keyword evidence="4" id="KW-1185">Reference proteome</keyword>
<dbReference type="Proteomes" id="UP001231189">
    <property type="component" value="Unassembled WGS sequence"/>
</dbReference>
<keyword evidence="1" id="KW-0175">Coiled coil</keyword>